<dbReference type="InterPro" id="IPR020624">
    <property type="entry name" value="Schiff_base-form_aldolases_CS"/>
</dbReference>
<reference evidence="4 5" key="1">
    <citation type="submission" date="2020-08" db="EMBL/GenBank/DDBJ databases">
        <title>Genomic Encyclopedia of Type Strains, Phase IV (KMG-IV): sequencing the most valuable type-strain genomes for metagenomic binning, comparative biology and taxonomic classification.</title>
        <authorList>
            <person name="Goeker M."/>
        </authorList>
    </citation>
    <scope>NUCLEOTIDE SEQUENCE [LARGE SCALE GENOMIC DNA]</scope>
    <source>
        <strain evidence="4 5">DSM 103733</strain>
    </source>
</reference>
<dbReference type="SMART" id="SM01130">
    <property type="entry name" value="DHDPS"/>
    <property type="match status" value="1"/>
</dbReference>
<dbReference type="Pfam" id="PF00701">
    <property type="entry name" value="DHDPS"/>
    <property type="match status" value="2"/>
</dbReference>
<dbReference type="PROSITE" id="PS00665">
    <property type="entry name" value="DHDPS_1"/>
    <property type="match status" value="1"/>
</dbReference>
<dbReference type="OrthoDB" id="9782828at2"/>
<dbReference type="PRINTS" id="PR00146">
    <property type="entry name" value="DHPICSNTHASE"/>
</dbReference>
<dbReference type="GO" id="GO:0044281">
    <property type="term" value="P:small molecule metabolic process"/>
    <property type="evidence" value="ECO:0007669"/>
    <property type="project" value="UniProtKB-ARBA"/>
</dbReference>
<dbReference type="InterPro" id="IPR013785">
    <property type="entry name" value="Aldolase_TIM"/>
</dbReference>
<dbReference type="CDD" id="cd00408">
    <property type="entry name" value="DHDPS-like"/>
    <property type="match status" value="1"/>
</dbReference>
<protein>
    <submittedName>
        <fullName evidence="4">Dihydrodipicolinate synthase/N-acetylneuraminate lyase</fullName>
    </submittedName>
</protein>
<evidence type="ECO:0000313" key="4">
    <source>
        <dbReference type="EMBL" id="MBB6143437.1"/>
    </source>
</evidence>
<dbReference type="SUPFAM" id="SSF51569">
    <property type="entry name" value="Aldolase"/>
    <property type="match status" value="2"/>
</dbReference>
<dbReference type="Gene3D" id="3.20.20.70">
    <property type="entry name" value="Aldolase class I"/>
    <property type="match status" value="1"/>
</dbReference>
<dbReference type="Proteomes" id="UP000538666">
    <property type="component" value="Unassembled WGS sequence"/>
</dbReference>
<dbReference type="InterPro" id="IPR020625">
    <property type="entry name" value="Schiff_base-form_aldolases_AS"/>
</dbReference>
<dbReference type="PANTHER" id="PTHR12128">
    <property type="entry name" value="DIHYDRODIPICOLINATE SYNTHASE"/>
    <property type="match status" value="1"/>
</dbReference>
<organism evidence="4 5">
    <name type="scientific">Silvibacterium bohemicum</name>
    <dbReference type="NCBI Taxonomy" id="1577686"/>
    <lineage>
        <taxon>Bacteria</taxon>
        <taxon>Pseudomonadati</taxon>
        <taxon>Acidobacteriota</taxon>
        <taxon>Terriglobia</taxon>
        <taxon>Terriglobales</taxon>
        <taxon>Acidobacteriaceae</taxon>
        <taxon>Silvibacterium</taxon>
    </lineage>
</organism>
<dbReference type="AlphaFoldDB" id="A0A841JSE8"/>
<dbReference type="PROSITE" id="PS00666">
    <property type="entry name" value="DHDPS_2"/>
    <property type="match status" value="1"/>
</dbReference>
<name>A0A841JSE8_9BACT</name>
<evidence type="ECO:0000256" key="3">
    <source>
        <dbReference type="ARBA" id="ARBA00023270"/>
    </source>
</evidence>
<keyword evidence="3" id="KW-0704">Schiff base</keyword>
<comment type="caution">
    <text evidence="4">The sequence shown here is derived from an EMBL/GenBank/DDBJ whole genome shotgun (WGS) entry which is preliminary data.</text>
</comment>
<keyword evidence="5" id="KW-1185">Reference proteome</keyword>
<dbReference type="PANTHER" id="PTHR12128:SF66">
    <property type="entry name" value="4-HYDROXY-2-OXOGLUTARATE ALDOLASE, MITOCHONDRIAL"/>
    <property type="match status" value="1"/>
</dbReference>
<evidence type="ECO:0000256" key="2">
    <source>
        <dbReference type="ARBA" id="ARBA00023239"/>
    </source>
</evidence>
<accession>A0A841JSE8</accession>
<dbReference type="EMBL" id="JACHEK010000002">
    <property type="protein sequence ID" value="MBB6143437.1"/>
    <property type="molecule type" value="Genomic_DNA"/>
</dbReference>
<sequence>MLLEGIFTAATTPFDADGRIYWTKLEQNIDHYSRTPVSGLVLLGSTGEAVMLSDEESRRVLRAAREAASAEKVLLAGVARESFIETLRLAEFAAEHQYDAVLVRTPHYYSPQYGGGKSNALGILTYYRALADRSPLPVVLYSIPKFTHYDLPVEVIAELAQHPNIIGLKDSSGNVQRIADVVAATRSIPPREVPVTSTFTAFTGRMLLEVDMFPGNFVSTDVLSGGAAVAAPPAPTVKGMRKKPVGFQVLCGSAEHLLPSVEAGASGAVLALAACAPQACQEIYIAWKDNDPMLAAEKQQRVVQASRYVSGQLGIPGIKHACDLNGYYGGRPRLPLLPLNAEQQAEVARVMEDVRN</sequence>
<evidence type="ECO:0000256" key="1">
    <source>
        <dbReference type="ARBA" id="ARBA00007592"/>
    </source>
</evidence>
<evidence type="ECO:0000313" key="5">
    <source>
        <dbReference type="Proteomes" id="UP000538666"/>
    </source>
</evidence>
<gene>
    <name evidence="4" type="ORF">HNQ77_001381</name>
</gene>
<dbReference type="GO" id="GO:0008840">
    <property type="term" value="F:4-hydroxy-tetrahydrodipicolinate synthase activity"/>
    <property type="evidence" value="ECO:0007669"/>
    <property type="project" value="TreeGrafter"/>
</dbReference>
<proteinExistence type="inferred from homology"/>
<comment type="similarity">
    <text evidence="1">Belongs to the DapA family.</text>
</comment>
<dbReference type="RefSeq" id="WP_050062311.1">
    <property type="nucleotide sequence ID" value="NZ_JACHEK010000002.1"/>
</dbReference>
<keyword evidence="2 4" id="KW-0456">Lyase</keyword>
<dbReference type="InterPro" id="IPR002220">
    <property type="entry name" value="DapA-like"/>
</dbReference>